<sequence length="97" mass="11929">MDRIPKIFKNFYFVTGFIFLVWMLFLDNNDLISQLRLSSKYNDLLEEKEYYQEKIKEVELDREGLMSDEELLEKFARERYLMKQAEEDLFVIVKKEK</sequence>
<evidence type="ECO:0000256" key="1">
    <source>
        <dbReference type="SAM" id="Phobius"/>
    </source>
</evidence>
<name>A0ABQ1LRH5_9BACT</name>
<keyword evidence="1" id="KW-1133">Transmembrane helix</keyword>
<organism evidence="2 3">
    <name type="scientific">Marivirga lumbricoides</name>
    <dbReference type="NCBI Taxonomy" id="1046115"/>
    <lineage>
        <taxon>Bacteria</taxon>
        <taxon>Pseudomonadati</taxon>
        <taxon>Bacteroidota</taxon>
        <taxon>Cytophagia</taxon>
        <taxon>Cytophagales</taxon>
        <taxon>Marivirgaceae</taxon>
        <taxon>Marivirga</taxon>
    </lineage>
</organism>
<reference evidence="3" key="1">
    <citation type="journal article" date="2019" name="Int. J. Syst. Evol. Microbiol.">
        <title>The Global Catalogue of Microorganisms (GCM) 10K type strain sequencing project: providing services to taxonomists for standard genome sequencing and annotation.</title>
        <authorList>
            <consortium name="The Broad Institute Genomics Platform"/>
            <consortium name="The Broad Institute Genome Sequencing Center for Infectious Disease"/>
            <person name="Wu L."/>
            <person name="Ma J."/>
        </authorList>
    </citation>
    <scope>NUCLEOTIDE SEQUENCE [LARGE SCALE GENOMIC DNA]</scope>
    <source>
        <strain evidence="3">CGMCC 1.10832</strain>
    </source>
</reference>
<evidence type="ECO:0000313" key="2">
    <source>
        <dbReference type="EMBL" id="GGC27771.1"/>
    </source>
</evidence>
<keyword evidence="3" id="KW-1185">Reference proteome</keyword>
<proteinExistence type="predicted"/>
<evidence type="ECO:0000313" key="3">
    <source>
        <dbReference type="Proteomes" id="UP000636010"/>
    </source>
</evidence>
<gene>
    <name evidence="2" type="ORF">GCM10011506_11490</name>
</gene>
<keyword evidence="1" id="KW-0812">Transmembrane</keyword>
<evidence type="ECO:0008006" key="4">
    <source>
        <dbReference type="Google" id="ProtNLM"/>
    </source>
</evidence>
<dbReference type="RefSeq" id="WP_188461169.1">
    <property type="nucleotide sequence ID" value="NZ_BAABHU010000003.1"/>
</dbReference>
<keyword evidence="1" id="KW-0472">Membrane</keyword>
<dbReference type="Proteomes" id="UP000636010">
    <property type="component" value="Unassembled WGS sequence"/>
</dbReference>
<feature type="transmembrane region" description="Helical" evidence="1">
    <location>
        <begin position="7"/>
        <end position="26"/>
    </location>
</feature>
<dbReference type="EMBL" id="BMEC01000003">
    <property type="protein sequence ID" value="GGC27771.1"/>
    <property type="molecule type" value="Genomic_DNA"/>
</dbReference>
<comment type="caution">
    <text evidence="2">The sequence shown here is derived from an EMBL/GenBank/DDBJ whole genome shotgun (WGS) entry which is preliminary data.</text>
</comment>
<accession>A0ABQ1LRH5</accession>
<protein>
    <recommendedName>
        <fullName evidence="4">Septum formation initiator</fullName>
    </recommendedName>
</protein>